<dbReference type="Gene3D" id="3.40.50.300">
    <property type="entry name" value="P-loop containing nucleotide triphosphate hydrolases"/>
    <property type="match status" value="1"/>
</dbReference>
<evidence type="ECO:0000256" key="2">
    <source>
        <dbReference type="ARBA" id="ARBA00022737"/>
    </source>
</evidence>
<feature type="domain" description="TIR" evidence="5">
    <location>
        <begin position="21"/>
        <end position="181"/>
    </location>
</feature>
<dbReference type="InterPro" id="IPR000157">
    <property type="entry name" value="TIR_dom"/>
</dbReference>
<proteinExistence type="predicted"/>
<dbReference type="PRINTS" id="PR00364">
    <property type="entry name" value="DISEASERSIST"/>
</dbReference>
<protein>
    <recommendedName>
        <fullName evidence="5">TIR domain-containing protein</fullName>
    </recommendedName>
</protein>
<dbReference type="SUPFAM" id="SSF52200">
    <property type="entry name" value="Toll/Interleukin receptor TIR domain"/>
    <property type="match status" value="1"/>
</dbReference>
<dbReference type="PROSITE" id="PS51450">
    <property type="entry name" value="LRR"/>
    <property type="match status" value="3"/>
</dbReference>
<organism evidence="6">
    <name type="scientific">Eucalyptus grandis</name>
    <name type="common">Flooded gum</name>
    <dbReference type="NCBI Taxonomy" id="71139"/>
    <lineage>
        <taxon>Eukaryota</taxon>
        <taxon>Viridiplantae</taxon>
        <taxon>Streptophyta</taxon>
        <taxon>Embryophyta</taxon>
        <taxon>Tracheophyta</taxon>
        <taxon>Spermatophyta</taxon>
        <taxon>Magnoliopsida</taxon>
        <taxon>eudicotyledons</taxon>
        <taxon>Gunneridae</taxon>
        <taxon>Pentapetalae</taxon>
        <taxon>rosids</taxon>
        <taxon>malvids</taxon>
        <taxon>Myrtales</taxon>
        <taxon>Myrtaceae</taxon>
        <taxon>Myrtoideae</taxon>
        <taxon>Eucalypteae</taxon>
        <taxon>Eucalyptus</taxon>
    </lineage>
</organism>
<dbReference type="SUPFAM" id="SSF52540">
    <property type="entry name" value="P-loop containing nucleoside triphosphate hydrolases"/>
    <property type="match status" value="1"/>
</dbReference>
<dbReference type="Pfam" id="PF23598">
    <property type="entry name" value="LRR_14"/>
    <property type="match status" value="1"/>
</dbReference>
<dbReference type="Gene3D" id="1.10.8.430">
    <property type="entry name" value="Helical domain of apoptotic protease-activating factors"/>
    <property type="match status" value="1"/>
</dbReference>
<dbReference type="SMART" id="SM00255">
    <property type="entry name" value="TIR"/>
    <property type="match status" value="1"/>
</dbReference>
<gene>
    <name evidence="6" type="ORF">EUGRSUZ_C01968</name>
</gene>
<name>A0A059CQF3_EUCGR</name>
<dbReference type="InterPro" id="IPR035897">
    <property type="entry name" value="Toll_tir_struct_dom_sf"/>
</dbReference>
<dbReference type="InterPro" id="IPR032675">
    <property type="entry name" value="LRR_dom_sf"/>
</dbReference>
<dbReference type="EMBL" id="KK198755">
    <property type="protein sequence ID" value="KCW80602.1"/>
    <property type="molecule type" value="Genomic_DNA"/>
</dbReference>
<dbReference type="GO" id="GO:0006952">
    <property type="term" value="P:defense response"/>
    <property type="evidence" value="ECO:0007669"/>
    <property type="project" value="UniProtKB-KW"/>
</dbReference>
<dbReference type="GO" id="GO:0007165">
    <property type="term" value="P:signal transduction"/>
    <property type="evidence" value="ECO:0007669"/>
    <property type="project" value="InterPro"/>
</dbReference>
<dbReference type="Pfam" id="PF01582">
    <property type="entry name" value="TIR"/>
    <property type="match status" value="1"/>
</dbReference>
<evidence type="ECO:0000313" key="6">
    <source>
        <dbReference type="EMBL" id="KCW80602.1"/>
    </source>
</evidence>
<keyword evidence="1" id="KW-0433">Leucine-rich repeat</keyword>
<keyword evidence="3" id="KW-0611">Plant defense</keyword>
<dbReference type="GO" id="GO:0051707">
    <property type="term" value="P:response to other organism"/>
    <property type="evidence" value="ECO:0007669"/>
    <property type="project" value="UniProtKB-ARBA"/>
</dbReference>
<evidence type="ECO:0000256" key="4">
    <source>
        <dbReference type="ARBA" id="ARBA00023027"/>
    </source>
</evidence>
<dbReference type="InParanoid" id="A0A059CQF3"/>
<dbReference type="InterPro" id="IPR055414">
    <property type="entry name" value="LRR_R13L4/SHOC2-like"/>
</dbReference>
<dbReference type="Gene3D" id="3.40.50.10140">
    <property type="entry name" value="Toll/interleukin-1 receptor homology (TIR) domain"/>
    <property type="match status" value="1"/>
</dbReference>
<dbReference type="Pfam" id="PF00931">
    <property type="entry name" value="NB-ARC"/>
    <property type="match status" value="1"/>
</dbReference>
<dbReference type="InterPro" id="IPR002182">
    <property type="entry name" value="NB-ARC"/>
</dbReference>
<dbReference type="InterPro" id="IPR001611">
    <property type="entry name" value="Leu-rich_rpt"/>
</dbReference>
<dbReference type="InterPro" id="IPR027417">
    <property type="entry name" value="P-loop_NTPase"/>
</dbReference>
<dbReference type="PROSITE" id="PS50104">
    <property type="entry name" value="TIR"/>
    <property type="match status" value="1"/>
</dbReference>
<accession>A0A059CQF3</accession>
<evidence type="ECO:0000256" key="1">
    <source>
        <dbReference type="ARBA" id="ARBA00022614"/>
    </source>
</evidence>
<dbReference type="InterPro" id="IPR058192">
    <property type="entry name" value="WHD_ROQ1-like"/>
</dbReference>
<dbReference type="AlphaFoldDB" id="A0A059CQF3"/>
<reference evidence="6" key="1">
    <citation type="submission" date="2013-07" db="EMBL/GenBank/DDBJ databases">
        <title>The genome of Eucalyptus grandis.</title>
        <authorList>
            <person name="Schmutz J."/>
            <person name="Hayes R."/>
            <person name="Myburg A."/>
            <person name="Tuskan G."/>
            <person name="Grattapaglia D."/>
            <person name="Rokhsar D.S."/>
        </authorList>
    </citation>
    <scope>NUCLEOTIDE SEQUENCE</scope>
    <source>
        <tissue evidence="6">Leaf extractions</tissue>
    </source>
</reference>
<evidence type="ECO:0000259" key="5">
    <source>
        <dbReference type="PROSITE" id="PS50104"/>
    </source>
</evidence>
<dbReference type="Gramene" id="KCW80602">
    <property type="protein sequence ID" value="KCW80602"/>
    <property type="gene ID" value="EUGRSUZ_C01968"/>
</dbReference>
<dbReference type="OMA" id="LNARECK"/>
<dbReference type="InterPro" id="IPR042197">
    <property type="entry name" value="Apaf_helical"/>
</dbReference>
<dbReference type="eggNOG" id="ENOG502SDB3">
    <property type="taxonomic scope" value="Eukaryota"/>
</dbReference>
<sequence length="1260" mass="143785">MERKRSSSPKTRSTRHGSSRTKYDVFLSFRGPNTRATFTDSLYHTLLDKGISVFIDKQGIDVGEEIGPEIYQAIDDSKICIPIFSRDYASSSRCLRELEHMIQRWKTNELEVMPIFYDVEPSDVKLETGVYADALTLHKEKHGPEIMQRWAKALKEVTGIKGWDTKNTGHGELAHSIARKVSVKLKVSCVHISDHLVGMDESTNEVVDLLNVKSKNVRLIGIWGMGGIGKTTLAKVVYDKLSTNFDSCSFISVIREVSQGSGVELSTIDHAKNMIKNQFCRKKVLIFLDDVDHESQLMALAAKEEWFGSGSRIVVTTRDRSVFYKLQDQFEHCLIYEVKELNNLTALQLFSKHAFRSNSPPNAFLSLSEKVIAKTGGLPLAIEVIGSLLCGKKEERVWQDTLKKMEYCQQRDVKEKLMLSYQALDRLQQQIFLDIACFLVGEDKSYPYYMWDDCGFFPSEGIDILLLMSLVKIGEMNQLWMHDQLKDLGRSIMYEENCKDPTKGSRVWRAGEGGPDIVQQRKGTETVAVYYNRYEAPLQDSVLTSKGFIEVPNIRFLKLSGYTLSGDFGDLFSELRWLTWDCLPKEMQATNFCPKNLVILDLWGSSSIDEHWGGWTQLKECYELTKLPNSIGMLKCLVKLDVSHTSIAELPNTIVNLKSLKVLKMDYSDMQKLLEAIGMMEKLEEIYGRNCQELEIIPSDIGRLPFLKILALTKTQVENVPKLPQSLVSLCLSSSAIGKVSEIYNRVNLPSLRNLELCFGKGNDETFVYYKSKRQSHALYISLRMKLLSITSVSSYGGWLHCTRELEIIQFKTLCQIQQLPSSLRKLEISDCSILEVVNLSNLENLLELRLIRNPICDIQGLEGLALLQCLKVNDCKSSKFNELERLKNLRLLQLKMCPSLQTLFNLSNLKNLKEFELWDCPKLVDIEGLDRLESLERLDIQCCSSLRSLPNPSHLKKQKNLRQIQQLPSGLRKLTISDCHLLEVVDLSNLENLLVLSLINNEICDIQGLGGLALLQCLKVHDCKLSKFNGLERLKNLWLLQLKMCPSLQTLPNLSNLKNLKEFELWDCLKLVEIEGLDRLESLERLDIQCCSSLRSLHDLSHLKKQKNLCQIQQLPFGLRKLEISYCHLLEGLDLSNLENLLELSLITNEICDIQGLGGLASLQCLRVDNCKASKFSELERLKNLQLLQLRMCWFLQTLPNLSNLKNLKDFELWYCPKLVQIEGLDKLELLQRLDILCCSSLRSLPDLSHLKKLKMNSQ</sequence>
<keyword evidence="4" id="KW-0520">NAD</keyword>
<dbReference type="InterPro" id="IPR044974">
    <property type="entry name" value="Disease_R_plants"/>
</dbReference>
<dbReference type="FunFam" id="3.40.50.10140:FF:000007">
    <property type="entry name" value="Disease resistance protein (TIR-NBS-LRR class)"/>
    <property type="match status" value="1"/>
</dbReference>
<dbReference type="GO" id="GO:0043531">
    <property type="term" value="F:ADP binding"/>
    <property type="evidence" value="ECO:0007669"/>
    <property type="project" value="InterPro"/>
</dbReference>
<dbReference type="Gene3D" id="3.80.10.10">
    <property type="entry name" value="Ribonuclease Inhibitor"/>
    <property type="match status" value="4"/>
</dbReference>
<dbReference type="PANTHER" id="PTHR11017:SF570">
    <property type="entry name" value="DISEASE RESISTANCE PROTEIN (TIR-NBS CLASS)-RELATED"/>
    <property type="match status" value="1"/>
</dbReference>
<dbReference type="SUPFAM" id="SSF52058">
    <property type="entry name" value="L domain-like"/>
    <property type="match status" value="2"/>
</dbReference>
<dbReference type="Pfam" id="PF23282">
    <property type="entry name" value="WHD_ROQ1"/>
    <property type="match status" value="1"/>
</dbReference>
<keyword evidence="2" id="KW-0677">Repeat</keyword>
<evidence type="ECO:0000256" key="3">
    <source>
        <dbReference type="ARBA" id="ARBA00022821"/>
    </source>
</evidence>
<dbReference type="PANTHER" id="PTHR11017">
    <property type="entry name" value="LEUCINE-RICH REPEAT-CONTAINING PROTEIN"/>
    <property type="match status" value="1"/>
</dbReference>